<dbReference type="Pfam" id="PF11674">
    <property type="entry name" value="DUF3270"/>
    <property type="match status" value="1"/>
</dbReference>
<proteinExistence type="predicted"/>
<dbReference type="AlphaFoldDB" id="A0A3P1VE11"/>
<dbReference type="InterPro" id="IPR021688">
    <property type="entry name" value="DUF3270"/>
</dbReference>
<keyword evidence="1" id="KW-0812">Transmembrane</keyword>
<organism evidence="2 3">
    <name type="scientific">Streptococcus minor</name>
    <dbReference type="NCBI Taxonomy" id="229549"/>
    <lineage>
        <taxon>Bacteria</taxon>
        <taxon>Bacillati</taxon>
        <taxon>Bacillota</taxon>
        <taxon>Bacilli</taxon>
        <taxon>Lactobacillales</taxon>
        <taxon>Streptococcaceae</taxon>
        <taxon>Streptococcus</taxon>
    </lineage>
</organism>
<dbReference type="Proteomes" id="UP000281771">
    <property type="component" value="Unassembled WGS sequence"/>
</dbReference>
<accession>A0A3P1VE11</accession>
<keyword evidence="1" id="KW-1133">Transmembrane helix</keyword>
<feature type="transmembrane region" description="Helical" evidence="1">
    <location>
        <begin position="68"/>
        <end position="90"/>
    </location>
</feature>
<sequence length="104" mass="12422">MALRQERPDPSLYEEHLPKEQQATYQEYQARKPHENRLRELLFFVNLAIFSIITVMATYVYLSMKFPAFLAFVLGIATGFLALRVIQIALRKQYNRMRIKRRSR</sequence>
<name>A0A3P1VE11_9STRE</name>
<dbReference type="RefSeq" id="WP_018167068.1">
    <property type="nucleotide sequence ID" value="NZ_RQZA01000002.1"/>
</dbReference>
<reference evidence="2 3" key="1">
    <citation type="submission" date="2018-11" db="EMBL/GenBank/DDBJ databases">
        <title>Genomes From Bacteria Associated with the Canine Oral Cavity: a Test Case for Automated Genome-Based Taxonomic Assignment.</title>
        <authorList>
            <person name="Coil D.A."/>
            <person name="Jospin G."/>
            <person name="Darling A.E."/>
            <person name="Wallis C."/>
            <person name="Davis I.J."/>
            <person name="Harris S."/>
            <person name="Eisen J.A."/>
            <person name="Holcombe L.J."/>
            <person name="O'Flynn C."/>
        </authorList>
    </citation>
    <scope>NUCLEOTIDE SEQUENCE [LARGE SCALE GENOMIC DNA]</scope>
    <source>
        <strain evidence="2 3">OH4621_COT-116</strain>
    </source>
</reference>
<dbReference type="STRING" id="1123309.GCA_000377005_01151"/>
<comment type="caution">
    <text evidence="2">The sequence shown here is derived from an EMBL/GenBank/DDBJ whole genome shotgun (WGS) entry which is preliminary data.</text>
</comment>
<keyword evidence="1" id="KW-0472">Membrane</keyword>
<feature type="transmembrane region" description="Helical" evidence="1">
    <location>
        <begin position="41"/>
        <end position="62"/>
    </location>
</feature>
<protein>
    <submittedName>
        <fullName evidence="2">DUF3270 family protein</fullName>
    </submittedName>
</protein>
<dbReference type="EMBL" id="RQZA01000002">
    <property type="protein sequence ID" value="RRD31917.1"/>
    <property type="molecule type" value="Genomic_DNA"/>
</dbReference>
<evidence type="ECO:0000256" key="1">
    <source>
        <dbReference type="SAM" id="Phobius"/>
    </source>
</evidence>
<evidence type="ECO:0000313" key="3">
    <source>
        <dbReference type="Proteomes" id="UP000281771"/>
    </source>
</evidence>
<gene>
    <name evidence="2" type="ORF">EII38_03975</name>
</gene>
<keyword evidence="3" id="KW-1185">Reference proteome</keyword>
<evidence type="ECO:0000313" key="2">
    <source>
        <dbReference type="EMBL" id="RRD31917.1"/>
    </source>
</evidence>